<keyword evidence="1" id="KW-0732">Signal</keyword>
<feature type="signal peptide" evidence="1">
    <location>
        <begin position="1"/>
        <end position="18"/>
    </location>
</feature>
<reference evidence="2 3" key="1">
    <citation type="submission" date="2023-08" db="EMBL/GenBank/DDBJ databases">
        <title>Pseudoalteromonas haloplanktis LL1 genome.</title>
        <authorList>
            <person name="Wu S."/>
        </authorList>
    </citation>
    <scope>NUCLEOTIDE SEQUENCE [LARGE SCALE GENOMIC DNA]</scope>
    <source>
        <strain evidence="2 3">LL1</strain>
    </source>
</reference>
<evidence type="ECO:0000313" key="2">
    <source>
        <dbReference type="EMBL" id="MDQ9091274.1"/>
    </source>
</evidence>
<proteinExistence type="predicted"/>
<sequence>MNKLIRATLIILTFTAFSSDAGLSSVPLPNDFKSTLQIADDYPLVQTGYSAQSVTDVAKFYLLKLGEPQLTRGNNTRMTLFYASGSDNIRISLYANDYKTEIAIMVTK</sequence>
<organism evidence="2 3">
    <name type="scientific">Pseudoalteromonas haloplanktis</name>
    <name type="common">Alteromonas haloplanktis</name>
    <dbReference type="NCBI Taxonomy" id="228"/>
    <lineage>
        <taxon>Bacteria</taxon>
        <taxon>Pseudomonadati</taxon>
        <taxon>Pseudomonadota</taxon>
        <taxon>Gammaproteobacteria</taxon>
        <taxon>Alteromonadales</taxon>
        <taxon>Pseudoalteromonadaceae</taxon>
        <taxon>Pseudoalteromonas</taxon>
    </lineage>
</organism>
<evidence type="ECO:0000313" key="3">
    <source>
        <dbReference type="Proteomes" id="UP001226574"/>
    </source>
</evidence>
<accession>A0ABU1BCN1</accession>
<name>A0ABU1BCN1_PSEHA</name>
<keyword evidence="3" id="KW-1185">Reference proteome</keyword>
<dbReference type="EMBL" id="JAVIFY010000003">
    <property type="protein sequence ID" value="MDQ9091274.1"/>
    <property type="molecule type" value="Genomic_DNA"/>
</dbReference>
<protein>
    <submittedName>
        <fullName evidence="2">Uncharacterized protein</fullName>
    </submittedName>
</protein>
<dbReference type="Proteomes" id="UP001226574">
    <property type="component" value="Unassembled WGS sequence"/>
</dbReference>
<gene>
    <name evidence="2" type="ORF">RC083_06675</name>
</gene>
<comment type="caution">
    <text evidence="2">The sequence shown here is derived from an EMBL/GenBank/DDBJ whole genome shotgun (WGS) entry which is preliminary data.</text>
</comment>
<feature type="chain" id="PRO_5047257769" evidence="1">
    <location>
        <begin position="19"/>
        <end position="108"/>
    </location>
</feature>
<dbReference type="RefSeq" id="WP_309038658.1">
    <property type="nucleotide sequence ID" value="NZ_JAVIFY010000003.1"/>
</dbReference>
<evidence type="ECO:0000256" key="1">
    <source>
        <dbReference type="SAM" id="SignalP"/>
    </source>
</evidence>